<dbReference type="InterPro" id="IPR036179">
    <property type="entry name" value="Ig-like_dom_sf"/>
</dbReference>
<organism evidence="16 17">
    <name type="scientific">Oreochromis aureus</name>
    <name type="common">Israeli tilapia</name>
    <name type="synonym">Chromis aureus</name>
    <dbReference type="NCBI Taxonomy" id="47969"/>
    <lineage>
        <taxon>Eukaryota</taxon>
        <taxon>Metazoa</taxon>
        <taxon>Chordata</taxon>
        <taxon>Craniata</taxon>
        <taxon>Vertebrata</taxon>
        <taxon>Euteleostomi</taxon>
        <taxon>Actinopterygii</taxon>
        <taxon>Neopterygii</taxon>
        <taxon>Teleostei</taxon>
        <taxon>Neoteleostei</taxon>
        <taxon>Acanthomorphata</taxon>
        <taxon>Ovalentaria</taxon>
        <taxon>Cichlomorphae</taxon>
        <taxon>Cichliformes</taxon>
        <taxon>Cichlidae</taxon>
        <taxon>African cichlids</taxon>
        <taxon>Pseudocrenilabrinae</taxon>
        <taxon>Oreochromini</taxon>
        <taxon>Oreochromis</taxon>
    </lineage>
</organism>
<dbReference type="PROSITE" id="PS00290">
    <property type="entry name" value="IG_MHC"/>
    <property type="match status" value="1"/>
</dbReference>
<keyword evidence="5" id="KW-0391">Immunity</keyword>
<evidence type="ECO:0000256" key="8">
    <source>
        <dbReference type="ARBA" id="ARBA00023136"/>
    </source>
</evidence>
<gene>
    <name evidence="16" type="primary">LOC116312657</name>
</gene>
<evidence type="ECO:0000256" key="9">
    <source>
        <dbReference type="ARBA" id="ARBA00023157"/>
    </source>
</evidence>
<keyword evidence="6 13" id="KW-1133">Transmembrane helix</keyword>
<evidence type="ECO:0000256" key="1">
    <source>
        <dbReference type="ARBA" id="ARBA00004479"/>
    </source>
</evidence>
<reference evidence="16" key="1">
    <citation type="submission" date="2025-08" db="UniProtKB">
        <authorList>
            <consortium name="Ensembl"/>
        </authorList>
    </citation>
    <scope>IDENTIFICATION</scope>
</reference>
<keyword evidence="7" id="KW-1064">Adaptive immunity</keyword>
<dbReference type="SUPFAM" id="SSF54452">
    <property type="entry name" value="MHC antigen-recognition domain"/>
    <property type="match status" value="1"/>
</dbReference>
<dbReference type="InterPro" id="IPR003597">
    <property type="entry name" value="Ig_C1-set"/>
</dbReference>
<dbReference type="InterPro" id="IPR007110">
    <property type="entry name" value="Ig-like_dom"/>
</dbReference>
<dbReference type="GO" id="GO:0002250">
    <property type="term" value="P:adaptive immune response"/>
    <property type="evidence" value="ECO:0007669"/>
    <property type="project" value="UniProtKB-KW"/>
</dbReference>
<dbReference type="SMART" id="SM00920">
    <property type="entry name" value="MHC_II_alpha"/>
    <property type="match status" value="1"/>
</dbReference>
<proteinExistence type="inferred from homology"/>
<keyword evidence="3 13" id="KW-0812">Transmembrane</keyword>
<keyword evidence="9" id="KW-1015">Disulfide bond</keyword>
<evidence type="ECO:0000256" key="12">
    <source>
        <dbReference type="ARBA" id="ARBA00023319"/>
    </source>
</evidence>
<dbReference type="InterPro" id="IPR003006">
    <property type="entry name" value="Ig/MHC_CS"/>
</dbReference>
<keyword evidence="12" id="KW-0393">Immunoglobulin domain</keyword>
<dbReference type="GO" id="GO:0042613">
    <property type="term" value="C:MHC class II protein complex"/>
    <property type="evidence" value="ECO:0007669"/>
    <property type="project" value="UniProtKB-KW"/>
</dbReference>
<dbReference type="Pfam" id="PF00993">
    <property type="entry name" value="MHC_II_alpha"/>
    <property type="match status" value="1"/>
</dbReference>
<dbReference type="PROSITE" id="PS50835">
    <property type="entry name" value="IG_LIKE"/>
    <property type="match status" value="1"/>
</dbReference>
<comment type="subcellular location">
    <subcellularLocation>
        <location evidence="1">Membrane</location>
        <topology evidence="1">Single-pass type I membrane protein</topology>
    </subcellularLocation>
</comment>
<evidence type="ECO:0000256" key="4">
    <source>
        <dbReference type="ARBA" id="ARBA00022729"/>
    </source>
</evidence>
<dbReference type="RefSeq" id="XP_031585971.2">
    <property type="nucleotide sequence ID" value="XM_031730111.2"/>
</dbReference>
<dbReference type="PANTHER" id="PTHR19944:SF86">
    <property type="entry name" value="HLA CLASS II HISTOCOMPATIBILITY ANTIGEN, DR ALPHA CHAIN"/>
    <property type="match status" value="1"/>
</dbReference>
<evidence type="ECO:0000256" key="7">
    <source>
        <dbReference type="ARBA" id="ARBA00023130"/>
    </source>
</evidence>
<dbReference type="Gene3D" id="3.10.320.10">
    <property type="entry name" value="Class II Histocompatibility Antigen, M Beta Chain, Chain B, domain 1"/>
    <property type="match status" value="1"/>
</dbReference>
<keyword evidence="17" id="KW-1185">Reference proteome</keyword>
<dbReference type="GeneID" id="116312657"/>
<dbReference type="InterPro" id="IPR014745">
    <property type="entry name" value="MHC_II_a/b_N"/>
</dbReference>
<feature type="chain" id="PRO_5044345534" description="Ig-like domain-containing protein" evidence="14">
    <location>
        <begin position="19"/>
        <end position="246"/>
    </location>
</feature>
<keyword evidence="4 14" id="KW-0732">Signal</keyword>
<evidence type="ECO:0000256" key="14">
    <source>
        <dbReference type="SAM" id="SignalP"/>
    </source>
</evidence>
<evidence type="ECO:0000256" key="5">
    <source>
        <dbReference type="ARBA" id="ARBA00022859"/>
    </source>
</evidence>
<feature type="signal peptide" evidence="14">
    <location>
        <begin position="1"/>
        <end position="18"/>
    </location>
</feature>
<evidence type="ECO:0000256" key="3">
    <source>
        <dbReference type="ARBA" id="ARBA00022692"/>
    </source>
</evidence>
<keyword evidence="8 13" id="KW-0472">Membrane</keyword>
<comment type="similarity">
    <text evidence="2">Belongs to the MHC class II family.</text>
</comment>
<dbReference type="KEGG" id="oau:116312657"/>
<dbReference type="InterPro" id="IPR011162">
    <property type="entry name" value="MHC_I/II-like_Ag-recog"/>
</dbReference>
<reference evidence="16" key="2">
    <citation type="submission" date="2025-09" db="UniProtKB">
        <authorList>
            <consortium name="Ensembl"/>
        </authorList>
    </citation>
    <scope>IDENTIFICATION</scope>
</reference>
<evidence type="ECO:0000313" key="16">
    <source>
        <dbReference type="Ensembl" id="ENSOABP00000019180.2"/>
    </source>
</evidence>
<keyword evidence="10" id="KW-0325">Glycoprotein</keyword>
<keyword evidence="11" id="KW-0491">MHC II</keyword>
<dbReference type="PANTHER" id="PTHR19944">
    <property type="entry name" value="MHC CLASS II-RELATED"/>
    <property type="match status" value="1"/>
</dbReference>
<evidence type="ECO:0000256" key="2">
    <source>
        <dbReference type="ARBA" id="ARBA00007394"/>
    </source>
</evidence>
<dbReference type="AlphaFoldDB" id="A0A668SWZ9"/>
<dbReference type="Ensembl" id="ENSOABT00000019763.2">
    <property type="protein sequence ID" value="ENSOABP00000019180.2"/>
    <property type="gene ID" value="ENSOABG00000009308.2"/>
</dbReference>
<dbReference type="SMART" id="SM00407">
    <property type="entry name" value="IGc1"/>
    <property type="match status" value="1"/>
</dbReference>
<dbReference type="Pfam" id="PF07654">
    <property type="entry name" value="C1-set"/>
    <property type="match status" value="1"/>
</dbReference>
<feature type="transmembrane region" description="Helical" evidence="13">
    <location>
        <begin position="215"/>
        <end position="240"/>
    </location>
</feature>
<evidence type="ECO:0000256" key="6">
    <source>
        <dbReference type="ARBA" id="ARBA00022989"/>
    </source>
</evidence>
<dbReference type="Gene3D" id="2.60.40.10">
    <property type="entry name" value="Immunoglobulins"/>
    <property type="match status" value="1"/>
</dbReference>
<evidence type="ECO:0000256" key="10">
    <source>
        <dbReference type="ARBA" id="ARBA00023180"/>
    </source>
</evidence>
<evidence type="ECO:0000313" key="17">
    <source>
        <dbReference type="Proteomes" id="UP000472276"/>
    </source>
</evidence>
<dbReference type="GO" id="GO:0002504">
    <property type="term" value="P:antigen processing and presentation of peptide or polysaccharide antigen via MHC class II"/>
    <property type="evidence" value="ECO:0007669"/>
    <property type="project" value="UniProtKB-KW"/>
</dbReference>
<dbReference type="SUPFAM" id="SSF48726">
    <property type="entry name" value="Immunoglobulin"/>
    <property type="match status" value="1"/>
</dbReference>
<dbReference type="InterPro" id="IPR001003">
    <property type="entry name" value="MHC_II_a_N"/>
</dbReference>
<evidence type="ECO:0000256" key="11">
    <source>
        <dbReference type="ARBA" id="ARBA00023182"/>
    </source>
</evidence>
<dbReference type="OMA" id="NIDIAKH"/>
<evidence type="ECO:0000259" key="15">
    <source>
        <dbReference type="PROSITE" id="PS50835"/>
    </source>
</evidence>
<name>A0A668SWZ9_OREAU</name>
<dbReference type="InterPro" id="IPR050160">
    <property type="entry name" value="MHC/Immunoglobulin"/>
</dbReference>
<protein>
    <recommendedName>
        <fullName evidence="15">Ig-like domain-containing protein</fullName>
    </recommendedName>
</protein>
<dbReference type="InterPro" id="IPR013783">
    <property type="entry name" value="Ig-like_fold"/>
</dbReference>
<accession>A0A668SWZ9</accession>
<evidence type="ECO:0000256" key="13">
    <source>
        <dbReference type="SAM" id="Phobius"/>
    </source>
</evidence>
<sequence length="246" mass="27392">MKMKELLLFLSCVLCVSTDSLHTDIHIVGCSDFNGEVMFGLDREELWYADFEKQMDVYPQPPFIDPISFGDGAYETAVSNLYTCRQLLQLSRQGMKDYPPLRDAPSGVMIYTRDEVEFTVKNTLICHVTGFYPAPVKVSWTKNEQITTEGSSINTPYPNKDGTFTQIARLKFIPQQGDIYSCTVEHLALTKPLIKIYNVETPETPETPEKPKPSVGPAVFCGLGVIIGLLSAAGGTFFILKANKCI</sequence>
<feature type="domain" description="Ig-like" evidence="15">
    <location>
        <begin position="99"/>
        <end position="194"/>
    </location>
</feature>
<dbReference type="Proteomes" id="UP000472276">
    <property type="component" value="Unassembled WGS sequence"/>
</dbReference>